<dbReference type="InterPro" id="IPR004161">
    <property type="entry name" value="EFTu-like_2"/>
</dbReference>
<feature type="compositionally biased region" description="Basic and acidic residues" evidence="1">
    <location>
        <begin position="167"/>
        <end position="178"/>
    </location>
</feature>
<feature type="compositionally biased region" description="Acidic residues" evidence="1">
    <location>
        <begin position="179"/>
        <end position="195"/>
    </location>
</feature>
<evidence type="ECO:0000313" key="4">
    <source>
        <dbReference type="Proteomes" id="UP000315295"/>
    </source>
</evidence>
<name>A0A540NRV0_MALBA</name>
<dbReference type="Gene3D" id="3.30.70.870">
    <property type="entry name" value="Elongation Factor G (Translational Gtpase), domain 3"/>
    <property type="match status" value="1"/>
</dbReference>
<dbReference type="Proteomes" id="UP000315295">
    <property type="component" value="Unassembled WGS sequence"/>
</dbReference>
<proteinExistence type="predicted"/>
<gene>
    <name evidence="3" type="ORF">C1H46_000742</name>
</gene>
<dbReference type="GO" id="GO:0005525">
    <property type="term" value="F:GTP binding"/>
    <property type="evidence" value="ECO:0007669"/>
    <property type="project" value="InterPro"/>
</dbReference>
<keyword evidence="4" id="KW-1185">Reference proteome</keyword>
<dbReference type="EMBL" id="VIEB01000009">
    <property type="protein sequence ID" value="TQE13735.1"/>
    <property type="molecule type" value="Genomic_DNA"/>
</dbReference>
<organism evidence="3 4">
    <name type="scientific">Malus baccata</name>
    <name type="common">Siberian crab apple</name>
    <name type="synonym">Pyrus baccata</name>
    <dbReference type="NCBI Taxonomy" id="106549"/>
    <lineage>
        <taxon>Eukaryota</taxon>
        <taxon>Viridiplantae</taxon>
        <taxon>Streptophyta</taxon>
        <taxon>Embryophyta</taxon>
        <taxon>Tracheophyta</taxon>
        <taxon>Spermatophyta</taxon>
        <taxon>Magnoliopsida</taxon>
        <taxon>eudicotyledons</taxon>
        <taxon>Gunneridae</taxon>
        <taxon>Pentapetalae</taxon>
        <taxon>rosids</taxon>
        <taxon>fabids</taxon>
        <taxon>Rosales</taxon>
        <taxon>Rosaceae</taxon>
        <taxon>Amygdaloideae</taxon>
        <taxon>Maleae</taxon>
        <taxon>Malus</taxon>
    </lineage>
</organism>
<sequence length="233" mass="26025">MERDFYLGRILTGRVSSGTIRIGDRVHGLRHKDSGVEKIEEGKVVKLMKKKGTHMVVIECAGAGDIVSMVGLTSRSSIGHTVASVETMTALPTVVLDPPTISMTFGVNDSPLAGRDGTHVDENMYCRNGFSNEFLFQEERIALYHGEPQYYYDVPTQTEECEYDGDGEQKSDTEKSLYEESDNDGDTGDFDTDNSLYDEDNDAMLEDDNFDYNFNVNAYTPKSFTGCNKKQKK</sequence>
<comment type="caution">
    <text evidence="3">The sequence shown here is derived from an EMBL/GenBank/DDBJ whole genome shotgun (WGS) entry which is preliminary data.</text>
</comment>
<dbReference type="FunFam" id="2.40.30.10:FF:000076">
    <property type="entry name" value="Elongation factor family protein"/>
    <property type="match status" value="1"/>
</dbReference>
<dbReference type="SUPFAM" id="SSF50447">
    <property type="entry name" value="Translation proteins"/>
    <property type="match status" value="1"/>
</dbReference>
<evidence type="ECO:0000313" key="3">
    <source>
        <dbReference type="EMBL" id="TQE13735.1"/>
    </source>
</evidence>
<evidence type="ECO:0000259" key="2">
    <source>
        <dbReference type="Pfam" id="PF03144"/>
    </source>
</evidence>
<dbReference type="Gene3D" id="2.40.30.10">
    <property type="entry name" value="Translation factors"/>
    <property type="match status" value="1"/>
</dbReference>
<dbReference type="Pfam" id="PF03144">
    <property type="entry name" value="GTP_EFTU_D2"/>
    <property type="match status" value="1"/>
</dbReference>
<evidence type="ECO:0000256" key="1">
    <source>
        <dbReference type="SAM" id="MobiDB-lite"/>
    </source>
</evidence>
<reference evidence="3 4" key="1">
    <citation type="journal article" date="2019" name="G3 (Bethesda)">
        <title>Sequencing of a Wild Apple (Malus baccata) Genome Unravels the Differences Between Cultivated and Wild Apple Species Regarding Disease Resistance and Cold Tolerance.</title>
        <authorList>
            <person name="Chen X."/>
        </authorList>
    </citation>
    <scope>NUCLEOTIDE SEQUENCE [LARGE SCALE GENOMIC DNA]</scope>
    <source>
        <strain evidence="4">cv. Shandingzi</strain>
        <tissue evidence="3">Leaves</tissue>
    </source>
</reference>
<feature type="domain" description="Translation elongation factor EFTu-like" evidence="2">
    <location>
        <begin position="8"/>
        <end position="82"/>
    </location>
</feature>
<accession>A0A540NRV0</accession>
<protein>
    <recommendedName>
        <fullName evidence="2">Translation elongation factor EFTu-like domain-containing protein</fullName>
    </recommendedName>
</protein>
<dbReference type="AlphaFoldDB" id="A0A540NRV0"/>
<dbReference type="InterPro" id="IPR009000">
    <property type="entry name" value="Transl_B-barrel_sf"/>
</dbReference>
<feature type="region of interest" description="Disordered" evidence="1">
    <location>
        <begin position="160"/>
        <end position="195"/>
    </location>
</feature>
<dbReference type="STRING" id="106549.A0A540NRV0"/>